<dbReference type="HOGENOM" id="CLU_018398_2_0_3"/>
<dbReference type="SUPFAM" id="SSF53335">
    <property type="entry name" value="S-adenosyl-L-methionine-dependent methyltransferases"/>
    <property type="match status" value="1"/>
</dbReference>
<dbReference type="eggNOG" id="COG2890">
    <property type="taxonomic scope" value="Bacteria"/>
</dbReference>
<evidence type="ECO:0000256" key="3">
    <source>
        <dbReference type="ARBA" id="ARBA00022691"/>
    </source>
</evidence>
<dbReference type="EMBL" id="CP001291">
    <property type="protein sequence ID" value="ACK73288.1"/>
    <property type="molecule type" value="Genomic_DNA"/>
</dbReference>
<accession>B7KEH0</accession>
<dbReference type="EC" id="2.1.1.297" evidence="4"/>
<evidence type="ECO:0000256" key="2">
    <source>
        <dbReference type="ARBA" id="ARBA00022679"/>
    </source>
</evidence>
<evidence type="ECO:0000313" key="7">
    <source>
        <dbReference type="Proteomes" id="UP000002384"/>
    </source>
</evidence>
<gene>
    <name evidence="4" type="primary">prmC</name>
    <name evidence="6" type="ordered locus">PCC7424_4934</name>
</gene>
<dbReference type="GO" id="GO:0032259">
    <property type="term" value="P:methylation"/>
    <property type="evidence" value="ECO:0007669"/>
    <property type="project" value="UniProtKB-KW"/>
</dbReference>
<keyword evidence="1 4" id="KW-0489">Methyltransferase</keyword>
<dbReference type="InterPro" id="IPR004556">
    <property type="entry name" value="HemK-like"/>
</dbReference>
<feature type="binding site" evidence="4">
    <location>
        <position position="204"/>
    </location>
    <ligand>
        <name>S-adenosyl-L-methionine</name>
        <dbReference type="ChEBI" id="CHEBI:59789"/>
    </ligand>
</feature>
<feature type="domain" description="Methyltransferase small" evidence="5">
    <location>
        <begin position="119"/>
        <end position="207"/>
    </location>
</feature>
<dbReference type="InterPro" id="IPR052663">
    <property type="entry name" value="RF_glutamine_MTase_cyano"/>
</dbReference>
<dbReference type="PANTHER" id="PTHR47441:SF3">
    <property type="entry name" value="RELEASE FACTOR GLUTAMINE METHYLTRANSFERASE"/>
    <property type="match status" value="1"/>
</dbReference>
<dbReference type="GO" id="GO:0003676">
    <property type="term" value="F:nucleic acid binding"/>
    <property type="evidence" value="ECO:0007669"/>
    <property type="project" value="InterPro"/>
</dbReference>
<keyword evidence="2 4" id="KW-0808">Transferase</keyword>
<feature type="binding site" evidence="4">
    <location>
        <begin position="204"/>
        <end position="207"/>
    </location>
    <ligand>
        <name>substrate</name>
    </ligand>
</feature>
<dbReference type="InterPro" id="IPR029063">
    <property type="entry name" value="SAM-dependent_MTases_sf"/>
</dbReference>
<comment type="similarity">
    <text evidence="4">Belongs to the protein N5-glutamine methyltransferase family. PrmC subfamily.</text>
</comment>
<keyword evidence="3 4" id="KW-0949">S-adenosyl-L-methionine</keyword>
<dbReference type="STRING" id="65393.PCC7424_4934"/>
<evidence type="ECO:0000313" key="6">
    <source>
        <dbReference type="EMBL" id="ACK73288.1"/>
    </source>
</evidence>
<dbReference type="PROSITE" id="PS00092">
    <property type="entry name" value="N6_MTASE"/>
    <property type="match status" value="1"/>
</dbReference>
<dbReference type="KEGG" id="cyc:PCC7424_4934"/>
<organism evidence="6 7">
    <name type="scientific">Gloeothece citriformis (strain PCC 7424)</name>
    <name type="common">Cyanothece sp. (strain PCC 7424)</name>
    <dbReference type="NCBI Taxonomy" id="65393"/>
    <lineage>
        <taxon>Bacteria</taxon>
        <taxon>Bacillati</taxon>
        <taxon>Cyanobacteriota</taxon>
        <taxon>Cyanophyceae</taxon>
        <taxon>Oscillatoriophycideae</taxon>
        <taxon>Chroococcales</taxon>
        <taxon>Aphanothecaceae</taxon>
        <taxon>Gloeothece</taxon>
        <taxon>Gloeothece citriformis</taxon>
    </lineage>
</organism>
<dbReference type="HAMAP" id="MF_02126">
    <property type="entry name" value="RF_methyltr_PrmC"/>
    <property type="match status" value="1"/>
</dbReference>
<evidence type="ECO:0000256" key="1">
    <source>
        <dbReference type="ARBA" id="ARBA00022603"/>
    </source>
</evidence>
<dbReference type="NCBIfam" id="TIGR03534">
    <property type="entry name" value="RF_mod_PrmC"/>
    <property type="match status" value="1"/>
</dbReference>
<sequence>MTEETLSGEELAQWRNWAKQKAIASRISPTEVDWLLQEVANLTPLDLRLNLFQERSQISLKYSLSQLTELWQQRLNERLPVQYLVGVTPWRKFRLKVSHDVLIPRPETEYIIDIVQKAILDTPLDLSGGNWVDLGTGSGAIALGLADLLTNATIYAVDTSLAALEIAEENAIELGLKQRIIFKQGSWWDPLEFLKGQINGMVSNPPYIPTEIIPTLQPEVAYHEPTLALDGGEDGLMSIDYLVEISPFYLRSGGIWLIEMMAGQGKKVVQLLENQGSYQNIQIFPDLAGIDRFVLAYLK</sequence>
<protein>
    <recommendedName>
        <fullName evidence="4">Release factor glutamine methyltransferase</fullName>
        <shortName evidence="4">RF MTase</shortName>
        <ecNumber evidence="4">2.1.1.297</ecNumber>
    </recommendedName>
    <alternativeName>
        <fullName evidence="4">N5-glutamine methyltransferase PrmC</fullName>
    </alternativeName>
    <alternativeName>
        <fullName evidence="4">Protein-(glutamine-N5) MTase PrmC</fullName>
    </alternativeName>
    <alternativeName>
        <fullName evidence="4">Protein-glutamine N-methyltransferase PrmC</fullName>
    </alternativeName>
</protein>
<dbReference type="RefSeq" id="WP_015956869.1">
    <property type="nucleotide sequence ID" value="NC_011729.1"/>
</dbReference>
<dbReference type="OrthoDB" id="9800643at2"/>
<comment type="catalytic activity">
    <reaction evidence="4">
        <text>L-glutaminyl-[peptide chain release factor] + S-adenosyl-L-methionine = N(5)-methyl-L-glutaminyl-[peptide chain release factor] + S-adenosyl-L-homocysteine + H(+)</text>
        <dbReference type="Rhea" id="RHEA:42896"/>
        <dbReference type="Rhea" id="RHEA-COMP:10271"/>
        <dbReference type="Rhea" id="RHEA-COMP:10272"/>
        <dbReference type="ChEBI" id="CHEBI:15378"/>
        <dbReference type="ChEBI" id="CHEBI:30011"/>
        <dbReference type="ChEBI" id="CHEBI:57856"/>
        <dbReference type="ChEBI" id="CHEBI:59789"/>
        <dbReference type="ChEBI" id="CHEBI:61891"/>
        <dbReference type="EC" id="2.1.1.297"/>
    </reaction>
</comment>
<evidence type="ECO:0000259" key="5">
    <source>
        <dbReference type="Pfam" id="PF05175"/>
    </source>
</evidence>
<feature type="binding site" evidence="4">
    <location>
        <position position="187"/>
    </location>
    <ligand>
        <name>S-adenosyl-L-methionine</name>
        <dbReference type="ChEBI" id="CHEBI:59789"/>
    </ligand>
</feature>
<dbReference type="InterPro" id="IPR019874">
    <property type="entry name" value="RF_methyltr_PrmC"/>
</dbReference>
<dbReference type="Pfam" id="PF05175">
    <property type="entry name" value="MTS"/>
    <property type="match status" value="1"/>
</dbReference>
<feature type="binding site" evidence="4">
    <location>
        <position position="158"/>
    </location>
    <ligand>
        <name>S-adenosyl-L-methionine</name>
        <dbReference type="ChEBI" id="CHEBI:59789"/>
    </ligand>
</feature>
<dbReference type="AlphaFoldDB" id="B7KEH0"/>
<dbReference type="Proteomes" id="UP000002384">
    <property type="component" value="Chromosome"/>
</dbReference>
<dbReference type="PANTHER" id="PTHR47441">
    <property type="match status" value="1"/>
</dbReference>
<reference evidence="7" key="1">
    <citation type="journal article" date="2011" name="MBio">
        <title>Novel metabolic attributes of the genus Cyanothece, comprising a group of unicellular nitrogen-fixing Cyanobacteria.</title>
        <authorList>
            <person name="Bandyopadhyay A."/>
            <person name="Elvitigala T."/>
            <person name="Welsh E."/>
            <person name="Stockel J."/>
            <person name="Liberton M."/>
            <person name="Min H."/>
            <person name="Sherman L.A."/>
            <person name="Pakrasi H.B."/>
        </authorList>
    </citation>
    <scope>NUCLEOTIDE SEQUENCE [LARGE SCALE GENOMIC DNA]</scope>
    <source>
        <strain evidence="7">PCC 7424</strain>
    </source>
</reference>
<dbReference type="InterPro" id="IPR002052">
    <property type="entry name" value="DNA_methylase_N6_adenine_CS"/>
</dbReference>
<proteinExistence type="inferred from homology"/>
<dbReference type="InterPro" id="IPR007848">
    <property type="entry name" value="Small_mtfrase_dom"/>
</dbReference>
<evidence type="ECO:0000256" key="4">
    <source>
        <dbReference type="HAMAP-Rule" id="MF_02126"/>
    </source>
</evidence>
<dbReference type="GO" id="GO:0102559">
    <property type="term" value="F:peptide chain release factor N(5)-glutamine methyltransferase activity"/>
    <property type="evidence" value="ECO:0007669"/>
    <property type="project" value="UniProtKB-EC"/>
</dbReference>
<name>B7KEH0_GLOC7</name>
<dbReference type="NCBIfam" id="TIGR00536">
    <property type="entry name" value="hemK_fam"/>
    <property type="match status" value="1"/>
</dbReference>
<comment type="function">
    <text evidence="4">Methylates the class 1 translation termination release factors RF1/PrfA and RF2/PrfB on the glutamine residue of the universally conserved GGQ motif.</text>
</comment>
<dbReference type="Gene3D" id="3.40.50.150">
    <property type="entry name" value="Vaccinia Virus protein VP39"/>
    <property type="match status" value="1"/>
</dbReference>
<feature type="binding site" evidence="4">
    <location>
        <begin position="135"/>
        <end position="139"/>
    </location>
    <ligand>
        <name>S-adenosyl-L-methionine</name>
        <dbReference type="ChEBI" id="CHEBI:59789"/>
    </ligand>
</feature>
<dbReference type="CDD" id="cd02440">
    <property type="entry name" value="AdoMet_MTases"/>
    <property type="match status" value="1"/>
</dbReference>
<keyword evidence="7" id="KW-1185">Reference proteome</keyword>